<keyword evidence="4" id="KW-0269">Exonuclease</keyword>
<dbReference type="OrthoDB" id="270189at2759"/>
<dbReference type="PANTHER" id="PTHR11046">
    <property type="entry name" value="OLIGORIBONUCLEASE, MITOCHONDRIAL"/>
    <property type="match status" value="1"/>
</dbReference>
<evidence type="ECO:0000313" key="6">
    <source>
        <dbReference type="EMBL" id="SCV68089.1"/>
    </source>
</evidence>
<evidence type="ECO:0000256" key="1">
    <source>
        <dbReference type="ARBA" id="ARBA00009921"/>
    </source>
</evidence>
<dbReference type="GO" id="GO:0000175">
    <property type="term" value="F:3'-5'-RNA exonuclease activity"/>
    <property type="evidence" value="ECO:0007669"/>
    <property type="project" value="InterPro"/>
</dbReference>
<dbReference type="InterPro" id="IPR012337">
    <property type="entry name" value="RNaseH-like_sf"/>
</dbReference>
<evidence type="ECO:0000256" key="4">
    <source>
        <dbReference type="ARBA" id="ARBA00022839"/>
    </source>
</evidence>
<name>A0A238F5S6_9BASI</name>
<dbReference type="Gene3D" id="3.30.420.10">
    <property type="entry name" value="Ribonuclease H-like superfamily/Ribonuclease H"/>
    <property type="match status" value="1"/>
</dbReference>
<dbReference type="InterPro" id="IPR013520">
    <property type="entry name" value="Ribonucl_H"/>
</dbReference>
<keyword evidence="3" id="KW-0378">Hydrolase</keyword>
<organism evidence="6 7">
    <name type="scientific">Microbotryum intermedium</name>
    <dbReference type="NCBI Taxonomy" id="269621"/>
    <lineage>
        <taxon>Eukaryota</taxon>
        <taxon>Fungi</taxon>
        <taxon>Dikarya</taxon>
        <taxon>Basidiomycota</taxon>
        <taxon>Pucciniomycotina</taxon>
        <taxon>Microbotryomycetes</taxon>
        <taxon>Microbotryales</taxon>
        <taxon>Microbotryaceae</taxon>
        <taxon>Microbotryum</taxon>
    </lineage>
</organism>
<sequence length="219" mass="24552">MSISGLSHGRLLWIDCEMTGLNPYLPPSSLGEGEKFLPDRILEIAMIATDSDLRPLDEGIEMIVRTERHVLDSMNAWCVEQHGTTGLTQACLDSPHSIKNVDTACTAYVARHFDVPAVIAGNSVHADLFVSWPYQSAFIKKDLPSLSSKLHYRIVDVSSLKVLVAQWYPSGPKPPKEKSDSQHRALSDIQDSIEELKHYRRHYFFDPNSTHPVSEGQLK</sequence>
<dbReference type="SMART" id="SM00479">
    <property type="entry name" value="EXOIII"/>
    <property type="match status" value="1"/>
</dbReference>
<keyword evidence="7" id="KW-1185">Reference proteome</keyword>
<evidence type="ECO:0000256" key="2">
    <source>
        <dbReference type="ARBA" id="ARBA00022722"/>
    </source>
</evidence>
<dbReference type="Pfam" id="PF00929">
    <property type="entry name" value="RNase_T"/>
    <property type="match status" value="1"/>
</dbReference>
<feature type="domain" description="Exonuclease" evidence="5">
    <location>
        <begin position="10"/>
        <end position="205"/>
    </location>
</feature>
<dbReference type="PANTHER" id="PTHR11046:SF0">
    <property type="entry name" value="OLIGORIBONUCLEASE, MITOCHONDRIAL"/>
    <property type="match status" value="1"/>
</dbReference>
<dbReference type="EMBL" id="FMSP01000003">
    <property type="protein sequence ID" value="SCV68089.1"/>
    <property type="molecule type" value="Genomic_DNA"/>
</dbReference>
<accession>A0A238F5S6</accession>
<dbReference type="AlphaFoldDB" id="A0A238F5S6"/>
<gene>
    <name evidence="6" type="ORF">BQ2448_210</name>
</gene>
<keyword evidence="2" id="KW-0540">Nuclease</keyword>
<reference evidence="7" key="1">
    <citation type="submission" date="2016-09" db="EMBL/GenBank/DDBJ databases">
        <authorList>
            <person name="Jeantristanb JTB J.-T."/>
            <person name="Ricardo R."/>
        </authorList>
    </citation>
    <scope>NUCLEOTIDE SEQUENCE [LARGE SCALE GENOMIC DNA]</scope>
</reference>
<evidence type="ECO:0000256" key="3">
    <source>
        <dbReference type="ARBA" id="ARBA00022801"/>
    </source>
</evidence>
<dbReference type="Proteomes" id="UP000198372">
    <property type="component" value="Unassembled WGS sequence"/>
</dbReference>
<dbReference type="GO" id="GO:0005739">
    <property type="term" value="C:mitochondrion"/>
    <property type="evidence" value="ECO:0007669"/>
    <property type="project" value="TreeGrafter"/>
</dbReference>
<evidence type="ECO:0000259" key="5">
    <source>
        <dbReference type="SMART" id="SM00479"/>
    </source>
</evidence>
<dbReference type="GO" id="GO:0003676">
    <property type="term" value="F:nucleic acid binding"/>
    <property type="evidence" value="ECO:0007669"/>
    <property type="project" value="InterPro"/>
</dbReference>
<proteinExistence type="inferred from homology"/>
<protein>
    <submittedName>
        <fullName evidence="6">BQ2448_210 protein</fullName>
    </submittedName>
</protein>
<dbReference type="NCBIfam" id="NF003765">
    <property type="entry name" value="PRK05359.1"/>
    <property type="match status" value="1"/>
</dbReference>
<evidence type="ECO:0000313" key="7">
    <source>
        <dbReference type="Proteomes" id="UP000198372"/>
    </source>
</evidence>
<dbReference type="STRING" id="269621.A0A238F5S6"/>
<comment type="similarity">
    <text evidence="1">Belongs to the oligoribonuclease family.</text>
</comment>
<dbReference type="InterPro" id="IPR022894">
    <property type="entry name" value="Oligoribonuclease"/>
</dbReference>
<dbReference type="InterPro" id="IPR036397">
    <property type="entry name" value="RNaseH_sf"/>
</dbReference>
<dbReference type="SUPFAM" id="SSF53098">
    <property type="entry name" value="Ribonuclease H-like"/>
    <property type="match status" value="1"/>
</dbReference>
<dbReference type="CDD" id="cd06135">
    <property type="entry name" value="Orn"/>
    <property type="match status" value="1"/>
</dbReference>